<evidence type="ECO:0000313" key="8">
    <source>
        <dbReference type="EMBL" id="ADQ57434.1"/>
    </source>
</evidence>
<reference evidence="6" key="1">
    <citation type="journal article" date="2010" name="PLoS ONE">
        <title>Molecular characterization of Borrelia persica, the agent of tick borne relapsing fever in Israel and the Palestinian Authority.</title>
        <authorList>
            <person name="Safdie G."/>
            <person name="Farrah I.Y."/>
            <person name="Yahia R."/>
            <person name="Marva E."/>
            <person name="Wilamowski A."/>
            <person name="Sawalha S."/>
            <person name="Wald N."/>
            <person name="Schmiedel J."/>
            <person name="Moter A."/>
            <person name="Goebel U.B."/>
            <person name="Bercovier H."/>
            <person name="Abdeen Z."/>
            <person name="Assous M.V."/>
            <person name="Fishman Y."/>
        </authorList>
    </citation>
    <scope>NUCLEOTIDE SEQUENCE</scope>
    <source>
        <strain evidence="8">H1374</strain>
        <strain evidence="6">HL2610</strain>
        <strain evidence="7">HS3011</strain>
    </source>
</reference>
<sequence length="296" mass="34208">MIHKFDMVLFIKKEGIQMNVNYKKYKMLVFDLDGTLLNSNHKITPLTLKVLLRLKNDFHIIIATGRRLYEIRDVLDQVKDLKIDESYIVTANGADVFLRNDLFLRYKIDYGIVREIFKIRLEDIDINLYDLHDWYSDGDIRSPIMNHFISDLGIKPIITDLSELKIDACSKIVYYSPDCLKLEEFANKIREKNFKDISIFYSTSDLVEITSVAASKYNAIRDIALSECIDVGSILAFGDNDNDYEMLLNVGKGILMKNANDRLKSNLPNNEITAFCNDNDGVARFLIEFFNLDIDI</sequence>
<dbReference type="NCBIfam" id="TIGR00099">
    <property type="entry name" value="Cof-subfamily"/>
    <property type="match status" value="1"/>
</dbReference>
<dbReference type="GO" id="GO:0016791">
    <property type="term" value="F:phosphatase activity"/>
    <property type="evidence" value="ECO:0007669"/>
    <property type="project" value="UniProtKB-ARBA"/>
</dbReference>
<dbReference type="InterPro" id="IPR006379">
    <property type="entry name" value="HAD-SF_hydro_IIB"/>
</dbReference>
<dbReference type="PANTHER" id="PTHR47267:SF4">
    <property type="entry name" value="PYRIDOXAL PHOSPHATE PHOSPHATASE YIGL"/>
    <property type="match status" value="1"/>
</dbReference>
<dbReference type="NCBIfam" id="TIGR01484">
    <property type="entry name" value="HAD-SF-IIB"/>
    <property type="match status" value="1"/>
</dbReference>
<dbReference type="InterPro" id="IPR023214">
    <property type="entry name" value="HAD_sf"/>
</dbReference>
<keyword evidence="4" id="KW-0460">Magnesium</keyword>
<name>E5F133_9SPIR</name>
<organism evidence="6">
    <name type="scientific">Borrelia persica</name>
    <dbReference type="NCBI Taxonomy" id="44448"/>
    <lineage>
        <taxon>Bacteria</taxon>
        <taxon>Pseudomonadati</taxon>
        <taxon>Spirochaetota</taxon>
        <taxon>Spirochaetia</taxon>
        <taxon>Spirochaetales</taxon>
        <taxon>Borreliaceae</taxon>
        <taxon>Borrelia</taxon>
    </lineage>
</organism>
<dbReference type="SUPFAM" id="SSF56784">
    <property type="entry name" value="HAD-like"/>
    <property type="match status" value="1"/>
</dbReference>
<evidence type="ECO:0000313" key="7">
    <source>
        <dbReference type="EMBL" id="ADQ57433.1"/>
    </source>
</evidence>
<evidence type="ECO:0000256" key="5">
    <source>
        <dbReference type="ARBA" id="ARBA00034778"/>
    </source>
</evidence>
<keyword evidence="3 6" id="KW-0378">Hydrolase</keyword>
<dbReference type="InterPro" id="IPR036412">
    <property type="entry name" value="HAD-like_sf"/>
</dbReference>
<evidence type="ECO:0000256" key="2">
    <source>
        <dbReference type="ARBA" id="ARBA00022723"/>
    </source>
</evidence>
<dbReference type="EMBL" id="HM194729">
    <property type="protein sequence ID" value="ADQ57433.1"/>
    <property type="molecule type" value="Genomic_DNA"/>
</dbReference>
<dbReference type="Gene3D" id="3.30.1240.10">
    <property type="match status" value="1"/>
</dbReference>
<evidence type="ECO:0000256" key="1">
    <source>
        <dbReference type="ARBA" id="ARBA00001946"/>
    </source>
</evidence>
<evidence type="ECO:0000256" key="3">
    <source>
        <dbReference type="ARBA" id="ARBA00022801"/>
    </source>
</evidence>
<comment type="similarity">
    <text evidence="5">Belongs to the HAD-like hydrolase superfamily. Cof family.</text>
</comment>
<protein>
    <submittedName>
        <fullName evidence="6">Hydrolase</fullName>
    </submittedName>
</protein>
<accession>E5F133</accession>
<comment type="cofactor">
    <cofactor evidence="1">
        <name>Mg(2+)</name>
        <dbReference type="ChEBI" id="CHEBI:18420"/>
    </cofactor>
</comment>
<dbReference type="AlphaFoldDB" id="E5F133"/>
<proteinExistence type="inferred from homology"/>
<dbReference type="InterPro" id="IPR000150">
    <property type="entry name" value="Cof"/>
</dbReference>
<dbReference type="EMBL" id="HM194730">
    <property type="protein sequence ID" value="ADQ57434.1"/>
    <property type="molecule type" value="Genomic_DNA"/>
</dbReference>
<dbReference type="GO" id="GO:0046872">
    <property type="term" value="F:metal ion binding"/>
    <property type="evidence" value="ECO:0007669"/>
    <property type="project" value="UniProtKB-KW"/>
</dbReference>
<dbReference type="EMBL" id="HM131216">
    <property type="protein sequence ID" value="ADO51649.1"/>
    <property type="molecule type" value="Genomic_DNA"/>
</dbReference>
<evidence type="ECO:0000313" key="6">
    <source>
        <dbReference type="EMBL" id="ADO51649.1"/>
    </source>
</evidence>
<dbReference type="PANTHER" id="PTHR47267">
    <property type="match status" value="1"/>
</dbReference>
<dbReference type="PROSITE" id="PS01229">
    <property type="entry name" value="COF_2"/>
    <property type="match status" value="1"/>
</dbReference>
<keyword evidence="2" id="KW-0479">Metal-binding</keyword>
<evidence type="ECO:0000256" key="4">
    <source>
        <dbReference type="ARBA" id="ARBA00022842"/>
    </source>
</evidence>
<dbReference type="Pfam" id="PF08282">
    <property type="entry name" value="Hydrolase_3"/>
    <property type="match status" value="1"/>
</dbReference>
<dbReference type="Gene3D" id="3.40.50.1000">
    <property type="entry name" value="HAD superfamily/HAD-like"/>
    <property type="match status" value="1"/>
</dbReference>